<gene>
    <name evidence="2" type="ORF">A2647_03775</name>
</gene>
<keyword evidence="1" id="KW-0812">Transmembrane</keyword>
<dbReference type="EMBL" id="MFTP01000017">
    <property type="protein sequence ID" value="OGI65563.1"/>
    <property type="molecule type" value="Genomic_DNA"/>
</dbReference>
<evidence type="ECO:0000256" key="1">
    <source>
        <dbReference type="SAM" id="Phobius"/>
    </source>
</evidence>
<evidence type="ECO:0000313" key="3">
    <source>
        <dbReference type="Proteomes" id="UP000177370"/>
    </source>
</evidence>
<dbReference type="AlphaFoldDB" id="A0A1F6V7D8"/>
<feature type="transmembrane region" description="Helical" evidence="1">
    <location>
        <begin position="66"/>
        <end position="83"/>
    </location>
</feature>
<comment type="caution">
    <text evidence="2">The sequence shown here is derived from an EMBL/GenBank/DDBJ whole genome shotgun (WGS) entry which is preliminary data.</text>
</comment>
<sequence length="154" mass="17426">MTTDELKKLVQEIVAESYRLNLAHTSERNAPVNYACVFTHSSDKYEEIINVAQQLGPVVQDTTMGLVFHISALPTVAGILNLLKIRRSDTKRTERGDADFTITDYENFKRTYLGKSGFSIIKRPEIEMIELLDPSFNVIAYYSNPPLATVLKIK</sequence>
<dbReference type="Proteomes" id="UP000177370">
    <property type="component" value="Unassembled WGS sequence"/>
</dbReference>
<evidence type="ECO:0000313" key="2">
    <source>
        <dbReference type="EMBL" id="OGI65563.1"/>
    </source>
</evidence>
<keyword evidence="1" id="KW-1133">Transmembrane helix</keyword>
<proteinExistence type="predicted"/>
<name>A0A1F6V7D8_9BACT</name>
<keyword evidence="1" id="KW-0472">Membrane</keyword>
<accession>A0A1F6V7D8</accession>
<protein>
    <submittedName>
        <fullName evidence="2">Uncharacterized protein</fullName>
    </submittedName>
</protein>
<reference evidence="2 3" key="1">
    <citation type="journal article" date="2016" name="Nat. Commun.">
        <title>Thousands of microbial genomes shed light on interconnected biogeochemical processes in an aquifer system.</title>
        <authorList>
            <person name="Anantharaman K."/>
            <person name="Brown C.T."/>
            <person name="Hug L.A."/>
            <person name="Sharon I."/>
            <person name="Castelle C.J."/>
            <person name="Probst A.J."/>
            <person name="Thomas B.C."/>
            <person name="Singh A."/>
            <person name="Wilkins M.J."/>
            <person name="Karaoz U."/>
            <person name="Brodie E.L."/>
            <person name="Williams K.H."/>
            <person name="Hubbard S.S."/>
            <person name="Banfield J.F."/>
        </authorList>
    </citation>
    <scope>NUCLEOTIDE SEQUENCE [LARGE SCALE GENOMIC DNA]</scope>
</reference>
<organism evidence="2 3">
    <name type="scientific">Candidatus Nomurabacteria bacterium RIFCSPHIGHO2_01_FULL_40_24b</name>
    <dbReference type="NCBI Taxonomy" id="1801739"/>
    <lineage>
        <taxon>Bacteria</taxon>
        <taxon>Candidatus Nomuraibacteriota</taxon>
    </lineage>
</organism>